<dbReference type="Proteomes" id="UP000314294">
    <property type="component" value="Unassembled WGS sequence"/>
</dbReference>
<sequence length="153" mass="17368">MLVADQWSSQTAAALQSLLSGFQLRQETFKLPTEHLKALSVCIECLQYSQDLPESSLVLQLLVQAAEATTRPAELLQAPVVNRLLHLVSQLLHLHLQHLQLALQHLWPGKSHTRAATFYILPTDIHKQNEDKEFHREGSEVLYCFDNTHKSVI</sequence>
<keyword evidence="2" id="KW-1185">Reference proteome</keyword>
<dbReference type="AlphaFoldDB" id="A0A4Z2G218"/>
<evidence type="ECO:0000313" key="1">
    <source>
        <dbReference type="EMBL" id="TNN47598.1"/>
    </source>
</evidence>
<reference evidence="1 2" key="1">
    <citation type="submission" date="2019-03" db="EMBL/GenBank/DDBJ databases">
        <title>First draft genome of Liparis tanakae, snailfish: a comprehensive survey of snailfish specific genes.</title>
        <authorList>
            <person name="Kim W."/>
            <person name="Song I."/>
            <person name="Jeong J.-H."/>
            <person name="Kim D."/>
            <person name="Kim S."/>
            <person name="Ryu S."/>
            <person name="Song J.Y."/>
            <person name="Lee S.K."/>
        </authorList>
    </citation>
    <scope>NUCLEOTIDE SEQUENCE [LARGE SCALE GENOMIC DNA]</scope>
    <source>
        <tissue evidence="1">Muscle</tissue>
    </source>
</reference>
<organism evidence="1 2">
    <name type="scientific">Liparis tanakae</name>
    <name type="common">Tanaka's snailfish</name>
    <dbReference type="NCBI Taxonomy" id="230148"/>
    <lineage>
        <taxon>Eukaryota</taxon>
        <taxon>Metazoa</taxon>
        <taxon>Chordata</taxon>
        <taxon>Craniata</taxon>
        <taxon>Vertebrata</taxon>
        <taxon>Euteleostomi</taxon>
        <taxon>Actinopterygii</taxon>
        <taxon>Neopterygii</taxon>
        <taxon>Teleostei</taxon>
        <taxon>Neoteleostei</taxon>
        <taxon>Acanthomorphata</taxon>
        <taxon>Eupercaria</taxon>
        <taxon>Perciformes</taxon>
        <taxon>Cottioidei</taxon>
        <taxon>Cottales</taxon>
        <taxon>Liparidae</taxon>
        <taxon>Liparis</taxon>
    </lineage>
</organism>
<dbReference type="EMBL" id="SRLO01000734">
    <property type="protein sequence ID" value="TNN47598.1"/>
    <property type="molecule type" value="Genomic_DNA"/>
</dbReference>
<proteinExistence type="predicted"/>
<evidence type="ECO:0000313" key="2">
    <source>
        <dbReference type="Proteomes" id="UP000314294"/>
    </source>
</evidence>
<protein>
    <submittedName>
        <fullName evidence="1">Uncharacterized protein</fullName>
    </submittedName>
</protein>
<name>A0A4Z2G218_9TELE</name>
<comment type="caution">
    <text evidence="1">The sequence shown here is derived from an EMBL/GenBank/DDBJ whole genome shotgun (WGS) entry which is preliminary data.</text>
</comment>
<gene>
    <name evidence="1" type="ORF">EYF80_042201</name>
</gene>
<accession>A0A4Z2G218</accession>